<comment type="caution">
    <text evidence="2">The sequence shown here is derived from an EMBL/GenBank/DDBJ whole genome shotgun (WGS) entry which is preliminary data.</text>
</comment>
<dbReference type="EMBL" id="LZEY01000012">
    <property type="protein sequence ID" value="OBU10832.1"/>
    <property type="molecule type" value="Genomic_DNA"/>
</dbReference>
<dbReference type="RefSeq" id="WP_067400984.1">
    <property type="nucleotide sequence ID" value="NZ_CBCPID010000005.1"/>
</dbReference>
<dbReference type="Proteomes" id="UP000092377">
    <property type="component" value="Unassembled WGS sequence"/>
</dbReference>
<evidence type="ECO:0000313" key="4">
    <source>
        <dbReference type="Proteomes" id="UP000092377"/>
    </source>
</evidence>
<evidence type="ECO:0000313" key="1">
    <source>
        <dbReference type="EMBL" id="OBU10404.1"/>
    </source>
</evidence>
<accession>A0A1B8HNB8</accession>
<dbReference type="EMBL" id="LZEX01000004">
    <property type="protein sequence ID" value="OBU10404.1"/>
    <property type="molecule type" value="Genomic_DNA"/>
</dbReference>
<evidence type="ECO:0000313" key="3">
    <source>
        <dbReference type="Proteomes" id="UP000092247"/>
    </source>
</evidence>
<sequence>MIFDEMKTDLSKVMDKFIRGGCNITYKHDGENVIFYIFENNGIHIQININCISDAPICYPVSFSGEERVESIPV</sequence>
<dbReference type="OrthoDB" id="6456851at2"/>
<organism evidence="2 4">
    <name type="scientific">Morganella psychrotolerans</name>
    <dbReference type="NCBI Taxonomy" id="368603"/>
    <lineage>
        <taxon>Bacteria</taxon>
        <taxon>Pseudomonadati</taxon>
        <taxon>Pseudomonadota</taxon>
        <taxon>Gammaproteobacteria</taxon>
        <taxon>Enterobacterales</taxon>
        <taxon>Morganellaceae</taxon>
        <taxon>Morganella</taxon>
    </lineage>
</organism>
<reference evidence="2 3" key="1">
    <citation type="submission" date="2016-06" db="EMBL/GenBank/DDBJ databases">
        <authorList>
            <person name="Kjaerup R.B."/>
            <person name="Dalgaard T.S."/>
            <person name="Juul-Madsen H.R."/>
        </authorList>
    </citation>
    <scope>NUCLEOTIDE SEQUENCE [LARGE SCALE GENOMIC DNA]</scope>
    <source>
        <strain evidence="2">GCSL-Mp20</strain>
        <strain evidence="1 3">GCSL-Mp3</strain>
    </source>
</reference>
<keyword evidence="4" id="KW-1185">Reference proteome</keyword>
<reference evidence="4" key="2">
    <citation type="submission" date="2016-06" db="EMBL/GenBank/DDBJ databases">
        <authorList>
            <person name="Butler K."/>
        </authorList>
    </citation>
    <scope>NUCLEOTIDE SEQUENCE [LARGE SCALE GENOMIC DNA]</scope>
    <source>
        <strain evidence="4">GCSL-Mp20</strain>
    </source>
</reference>
<dbReference type="AlphaFoldDB" id="A0A1B8HNB8"/>
<protein>
    <submittedName>
        <fullName evidence="2">Uncharacterized protein</fullName>
    </submittedName>
</protein>
<gene>
    <name evidence="1" type="ORF">AYY17_16390</name>
    <name evidence="2" type="ORF">AYY18_02470</name>
</gene>
<name>A0A1B8HNB8_9GAMM</name>
<proteinExistence type="predicted"/>
<evidence type="ECO:0000313" key="2">
    <source>
        <dbReference type="EMBL" id="OBU10832.1"/>
    </source>
</evidence>
<dbReference type="STRING" id="368603.AYY16_09320"/>
<dbReference type="Proteomes" id="UP000092247">
    <property type="component" value="Unassembled WGS sequence"/>
</dbReference>